<dbReference type="Gene3D" id="1.20.120.980">
    <property type="entry name" value="Serine carboxypeptidase S28, SKS domain"/>
    <property type="match status" value="1"/>
</dbReference>
<reference evidence="1 2" key="2">
    <citation type="submission" date="2018-11" db="EMBL/GenBank/DDBJ databases">
        <authorList>
            <consortium name="Pathogen Informatics"/>
        </authorList>
    </citation>
    <scope>NUCLEOTIDE SEQUENCE [LARGE SCALE GENOMIC DNA]</scope>
</reference>
<name>A0A183HTS2_9BILA</name>
<evidence type="ECO:0000313" key="1">
    <source>
        <dbReference type="EMBL" id="VDO72102.1"/>
    </source>
</evidence>
<dbReference type="WBParaSite" id="OFLC_0001088401-mRNA-1">
    <property type="protein sequence ID" value="OFLC_0001088401-mRNA-1"/>
    <property type="gene ID" value="OFLC_0001088401"/>
</dbReference>
<evidence type="ECO:0000313" key="3">
    <source>
        <dbReference type="WBParaSite" id="OFLC_0001088401-mRNA-1"/>
    </source>
</evidence>
<reference evidence="3" key="1">
    <citation type="submission" date="2016-06" db="UniProtKB">
        <authorList>
            <consortium name="WormBaseParasite"/>
        </authorList>
    </citation>
    <scope>IDENTIFICATION</scope>
</reference>
<dbReference type="STRING" id="387005.A0A183HTS2"/>
<organism evidence="3">
    <name type="scientific">Onchocerca flexuosa</name>
    <dbReference type="NCBI Taxonomy" id="387005"/>
    <lineage>
        <taxon>Eukaryota</taxon>
        <taxon>Metazoa</taxon>
        <taxon>Ecdysozoa</taxon>
        <taxon>Nematoda</taxon>
        <taxon>Chromadorea</taxon>
        <taxon>Rhabditida</taxon>
        <taxon>Spirurina</taxon>
        <taxon>Spiruromorpha</taxon>
        <taxon>Filarioidea</taxon>
        <taxon>Onchocercidae</taxon>
        <taxon>Onchocerca</taxon>
    </lineage>
</organism>
<gene>
    <name evidence="1" type="ORF">OFLC_LOCUS10880</name>
</gene>
<sequence>MFKVACRFFDSTNKRTDEEYAESMYGIMNLYYNYTGQKKTFCINPEVCKDSAYEALGDPLGWPWQV</sequence>
<dbReference type="InterPro" id="IPR042269">
    <property type="entry name" value="Ser_carbopepase_S28_SKS"/>
</dbReference>
<keyword evidence="2" id="KW-1185">Reference proteome</keyword>
<dbReference type="EMBL" id="UZAJ01015027">
    <property type="protein sequence ID" value="VDO72102.1"/>
    <property type="molecule type" value="Genomic_DNA"/>
</dbReference>
<dbReference type="Proteomes" id="UP000267606">
    <property type="component" value="Unassembled WGS sequence"/>
</dbReference>
<protein>
    <submittedName>
        <fullName evidence="3">Transposase</fullName>
    </submittedName>
</protein>
<dbReference type="AlphaFoldDB" id="A0A183HTS2"/>
<accession>A0A183HTS2</accession>
<evidence type="ECO:0000313" key="2">
    <source>
        <dbReference type="Proteomes" id="UP000267606"/>
    </source>
</evidence>
<proteinExistence type="predicted"/>